<reference evidence="16" key="1">
    <citation type="submission" date="2022-07" db="EMBL/GenBank/DDBJ databases">
        <title>Phylogenomic reconstructions and comparative analyses of Kickxellomycotina fungi.</title>
        <authorList>
            <person name="Reynolds N.K."/>
            <person name="Stajich J.E."/>
            <person name="Barry K."/>
            <person name="Grigoriev I.V."/>
            <person name="Crous P."/>
            <person name="Smith M.E."/>
        </authorList>
    </citation>
    <scope>NUCLEOTIDE SEQUENCE</scope>
    <source>
        <strain evidence="16">BCRC 34489</strain>
    </source>
</reference>
<evidence type="ECO:0000256" key="7">
    <source>
        <dbReference type="ARBA" id="ARBA00023010"/>
    </source>
</evidence>
<keyword evidence="2 13" id="KW-0728">SH3 domain</keyword>
<keyword evidence="4 14" id="KW-0812">Transmembrane</keyword>
<evidence type="ECO:0000313" key="17">
    <source>
        <dbReference type="Proteomes" id="UP001140172"/>
    </source>
</evidence>
<keyword evidence="3" id="KW-0813">Transport</keyword>
<evidence type="ECO:0000256" key="12">
    <source>
        <dbReference type="ARBA" id="ARBA00046271"/>
    </source>
</evidence>
<proteinExistence type="inferred from homology"/>
<protein>
    <recommendedName>
        <fullName evidence="11">Peroxisomal membrane protein PEX13</fullName>
    </recommendedName>
    <alternativeName>
        <fullName evidence="10">Peroxin-13</fullName>
    </alternativeName>
</protein>
<keyword evidence="7" id="KW-0811">Translocation</keyword>
<dbReference type="PANTHER" id="PTHR19332">
    <property type="entry name" value="PEROXISOMAL MEMBRANE PROTEIN PEX13"/>
    <property type="match status" value="1"/>
</dbReference>
<dbReference type="Gene3D" id="2.30.30.40">
    <property type="entry name" value="SH3 Domains"/>
    <property type="match status" value="1"/>
</dbReference>
<keyword evidence="6 14" id="KW-1133">Transmembrane helix</keyword>
<gene>
    <name evidence="16" type="primary">PEX13</name>
    <name evidence="16" type="ORF">GGI15_003288</name>
</gene>
<accession>A0A9W8LGX4</accession>
<dbReference type="Proteomes" id="UP001140172">
    <property type="component" value="Unassembled WGS sequence"/>
</dbReference>
<dbReference type="Pfam" id="PF04088">
    <property type="entry name" value="Peroxin-13_N"/>
    <property type="match status" value="1"/>
</dbReference>
<evidence type="ECO:0000256" key="14">
    <source>
        <dbReference type="SAM" id="Phobius"/>
    </source>
</evidence>
<evidence type="ECO:0000256" key="3">
    <source>
        <dbReference type="ARBA" id="ARBA00022448"/>
    </source>
</evidence>
<comment type="similarity">
    <text evidence="1">Belongs to the peroxin-13 family.</text>
</comment>
<evidence type="ECO:0000256" key="11">
    <source>
        <dbReference type="ARBA" id="ARBA00034535"/>
    </source>
</evidence>
<dbReference type="InterPro" id="IPR007223">
    <property type="entry name" value="Peroxin-13_N"/>
</dbReference>
<evidence type="ECO:0000256" key="5">
    <source>
        <dbReference type="ARBA" id="ARBA00022927"/>
    </source>
</evidence>
<evidence type="ECO:0000313" key="16">
    <source>
        <dbReference type="EMBL" id="KAJ2781188.1"/>
    </source>
</evidence>
<comment type="caution">
    <text evidence="16">The sequence shown here is derived from an EMBL/GenBank/DDBJ whole genome shotgun (WGS) entry which is preliminary data.</text>
</comment>
<dbReference type="PROSITE" id="PS50002">
    <property type="entry name" value="SH3"/>
    <property type="match status" value="1"/>
</dbReference>
<dbReference type="PANTHER" id="PTHR19332:SF1">
    <property type="entry name" value="PEROXISOMAL MEMBRANE PROTEIN PEX13"/>
    <property type="match status" value="1"/>
</dbReference>
<comment type="subcellular location">
    <subcellularLocation>
        <location evidence="12">Peroxisome membrane</location>
    </subcellularLocation>
</comment>
<dbReference type="AlphaFoldDB" id="A0A9W8LGX4"/>
<feature type="transmembrane region" description="Helical" evidence="14">
    <location>
        <begin position="248"/>
        <end position="266"/>
    </location>
</feature>
<dbReference type="InterPro" id="IPR035463">
    <property type="entry name" value="Pex13"/>
</dbReference>
<dbReference type="SUPFAM" id="SSF50044">
    <property type="entry name" value="SH3-domain"/>
    <property type="match status" value="1"/>
</dbReference>
<dbReference type="GO" id="GO:1990429">
    <property type="term" value="C:peroxisomal importomer complex"/>
    <property type="evidence" value="ECO:0007669"/>
    <property type="project" value="TreeGrafter"/>
</dbReference>
<evidence type="ECO:0000256" key="2">
    <source>
        <dbReference type="ARBA" id="ARBA00022443"/>
    </source>
</evidence>
<organism evidence="16 17">
    <name type="scientific">Coemansia interrupta</name>
    <dbReference type="NCBI Taxonomy" id="1126814"/>
    <lineage>
        <taxon>Eukaryota</taxon>
        <taxon>Fungi</taxon>
        <taxon>Fungi incertae sedis</taxon>
        <taxon>Zoopagomycota</taxon>
        <taxon>Kickxellomycotina</taxon>
        <taxon>Kickxellomycetes</taxon>
        <taxon>Kickxellales</taxon>
        <taxon>Kickxellaceae</taxon>
        <taxon>Coemansia</taxon>
    </lineage>
</organism>
<evidence type="ECO:0000256" key="10">
    <source>
        <dbReference type="ARBA" id="ARBA00029693"/>
    </source>
</evidence>
<evidence type="ECO:0000256" key="1">
    <source>
        <dbReference type="ARBA" id="ARBA00006033"/>
    </source>
</evidence>
<keyword evidence="8 14" id="KW-0472">Membrane</keyword>
<dbReference type="InterPro" id="IPR036028">
    <property type="entry name" value="SH3-like_dom_sf"/>
</dbReference>
<evidence type="ECO:0000256" key="13">
    <source>
        <dbReference type="PROSITE-ProRule" id="PRU00192"/>
    </source>
</evidence>
<name>A0A9W8LGX4_9FUNG</name>
<sequence length="391" mass="41505">MKYTGPYGKAIWHLFGSENRSLEHLDATILFDFFDFNNLHPYNSDCSNGCERGSSNANTAMGLSNGAGGYGMGSYGMGGGYGGMGGYGMGSYGGMGGYGMGSYGMGGGYGGYGGYGGGYGGYGGYGAMGGPMGQQGPLSLTQQLDASTRSTFQLVESLVGAFGGFARMLESTYFATHSSFMAVLGVMDQFGMLRTSLTSAIGSTFAYDNFKRLVSRVTGRPMSVNKDDLDAGGFAEYEKRSRVSKRSLLLFFAIIVGLPYLMTKAIRSIAARQRRLTAQQVSSGEARAGTAMHAVGMEFVQAQYDFAGDTKAELSFKRGDLIAVSSKVDIWGKPSEWWRGTTQDGREGLFPANYVSVIRPGQNPQAIVAHSASTAAQTINSSEFQKVEGTL</sequence>
<keyword evidence="5" id="KW-0653">Protein transport</keyword>
<dbReference type="EMBL" id="JANBUM010000218">
    <property type="protein sequence ID" value="KAJ2781188.1"/>
    <property type="molecule type" value="Genomic_DNA"/>
</dbReference>
<evidence type="ECO:0000256" key="4">
    <source>
        <dbReference type="ARBA" id="ARBA00022692"/>
    </source>
</evidence>
<feature type="domain" description="SH3" evidence="15">
    <location>
        <begin position="295"/>
        <end position="360"/>
    </location>
</feature>
<evidence type="ECO:0000256" key="6">
    <source>
        <dbReference type="ARBA" id="ARBA00022989"/>
    </source>
</evidence>
<keyword evidence="17" id="KW-1185">Reference proteome</keyword>
<dbReference type="GO" id="GO:0016560">
    <property type="term" value="P:protein import into peroxisome matrix, docking"/>
    <property type="evidence" value="ECO:0007669"/>
    <property type="project" value="InterPro"/>
</dbReference>
<dbReference type="GO" id="GO:0005778">
    <property type="term" value="C:peroxisomal membrane"/>
    <property type="evidence" value="ECO:0007669"/>
    <property type="project" value="UniProtKB-SubCell"/>
</dbReference>
<dbReference type="PRINTS" id="PR00452">
    <property type="entry name" value="SH3DOMAIN"/>
</dbReference>
<evidence type="ECO:0000259" key="15">
    <source>
        <dbReference type="PROSITE" id="PS50002"/>
    </source>
</evidence>
<evidence type="ECO:0000256" key="8">
    <source>
        <dbReference type="ARBA" id="ARBA00023136"/>
    </source>
</evidence>
<dbReference type="Pfam" id="PF14604">
    <property type="entry name" value="SH3_9"/>
    <property type="match status" value="1"/>
</dbReference>
<evidence type="ECO:0000256" key="9">
    <source>
        <dbReference type="ARBA" id="ARBA00023140"/>
    </source>
</evidence>
<keyword evidence="9" id="KW-0576">Peroxisome</keyword>
<dbReference type="InterPro" id="IPR001452">
    <property type="entry name" value="SH3_domain"/>
</dbReference>
<dbReference type="OrthoDB" id="10037838at2759"/>
<dbReference type="SMART" id="SM00326">
    <property type="entry name" value="SH3"/>
    <property type="match status" value="1"/>
</dbReference>